<dbReference type="SMART" id="SM00209">
    <property type="entry name" value="TSP1"/>
    <property type="match status" value="1"/>
</dbReference>
<keyword evidence="6" id="KW-0645">Protease</keyword>
<evidence type="ECO:0000256" key="3">
    <source>
        <dbReference type="ARBA" id="ARBA00023157"/>
    </source>
</evidence>
<keyword evidence="7" id="KW-1185">Reference proteome</keyword>
<evidence type="ECO:0000256" key="2">
    <source>
        <dbReference type="ARBA" id="ARBA00022525"/>
    </source>
</evidence>
<dbReference type="Pfam" id="PF00090">
    <property type="entry name" value="TSP_1"/>
    <property type="match status" value="1"/>
</dbReference>
<keyword evidence="2" id="KW-0964">Secreted</keyword>
<feature type="domain" description="ADAMTS/ADAMTS-like cysteine-rich" evidence="5">
    <location>
        <begin position="153"/>
        <end position="254"/>
    </location>
</feature>
<dbReference type="InterPro" id="IPR000884">
    <property type="entry name" value="TSP1_rpt"/>
</dbReference>
<name>A0AAV4SB70_9ARAC</name>
<sequence>MIISVCVWYVSGPSVQLLYATVEICGREGGMGLILRVAAPHLCSLKVMSYSESLIYQWTLLCFLGLFNECVLVWSRDFAEIDHYSSRNRHVSKIWSDWTPWSVCSRTCGGGVRQRTRLCKARMVEFRESVSACLGDETEYELCSRHACALSALDFLDKQCSQRNGQVIGGKRTDEWIPYRYGRNPCELQCWTKDRSLMYSFGKVIDGTPCPASNPKEPALCVNGRCTPVDCAGYLGTDNRRDHCGVCRGDNSTCVRFHSTFWRRPRNSLNSDGRK</sequence>
<dbReference type="GO" id="GO:0031012">
    <property type="term" value="C:extracellular matrix"/>
    <property type="evidence" value="ECO:0007669"/>
    <property type="project" value="TreeGrafter"/>
</dbReference>
<evidence type="ECO:0000313" key="7">
    <source>
        <dbReference type="Proteomes" id="UP001054837"/>
    </source>
</evidence>
<evidence type="ECO:0000256" key="4">
    <source>
        <dbReference type="PIRSR" id="PIRSR613273-3"/>
    </source>
</evidence>
<protein>
    <submittedName>
        <fullName evidence="6">A disintegrin and metalloproteinase with thrombospondin motifs 3</fullName>
    </submittedName>
</protein>
<dbReference type="Proteomes" id="UP001054837">
    <property type="component" value="Unassembled WGS sequence"/>
</dbReference>
<dbReference type="Gene3D" id="2.60.120.830">
    <property type="match status" value="1"/>
</dbReference>
<dbReference type="AlphaFoldDB" id="A0AAV4SB70"/>
<dbReference type="InterPro" id="IPR013273">
    <property type="entry name" value="ADAMTS/ADAMTS-like"/>
</dbReference>
<feature type="non-terminal residue" evidence="6">
    <location>
        <position position="275"/>
    </location>
</feature>
<keyword evidence="6" id="KW-0482">Metalloprotease</keyword>
<dbReference type="PRINTS" id="PR01857">
    <property type="entry name" value="ADAMTSFAMILY"/>
</dbReference>
<dbReference type="InterPro" id="IPR036383">
    <property type="entry name" value="TSP1_rpt_sf"/>
</dbReference>
<reference evidence="6 7" key="1">
    <citation type="submission" date="2021-06" db="EMBL/GenBank/DDBJ databases">
        <title>Caerostris darwini draft genome.</title>
        <authorList>
            <person name="Kono N."/>
            <person name="Arakawa K."/>
        </authorList>
    </citation>
    <scope>NUCLEOTIDE SEQUENCE [LARGE SCALE GENOMIC DNA]</scope>
</reference>
<dbReference type="PANTHER" id="PTHR13723">
    <property type="entry name" value="ADAMTS A DISINTEGRIN AND METALLOPROTEASE WITH THROMBOSPONDIN MOTIFS PROTEASE"/>
    <property type="match status" value="1"/>
</dbReference>
<organism evidence="6 7">
    <name type="scientific">Caerostris darwini</name>
    <dbReference type="NCBI Taxonomy" id="1538125"/>
    <lineage>
        <taxon>Eukaryota</taxon>
        <taxon>Metazoa</taxon>
        <taxon>Ecdysozoa</taxon>
        <taxon>Arthropoda</taxon>
        <taxon>Chelicerata</taxon>
        <taxon>Arachnida</taxon>
        <taxon>Araneae</taxon>
        <taxon>Araneomorphae</taxon>
        <taxon>Entelegynae</taxon>
        <taxon>Araneoidea</taxon>
        <taxon>Araneidae</taxon>
        <taxon>Caerostris</taxon>
    </lineage>
</organism>
<dbReference type="GO" id="GO:0030198">
    <property type="term" value="P:extracellular matrix organization"/>
    <property type="evidence" value="ECO:0007669"/>
    <property type="project" value="InterPro"/>
</dbReference>
<feature type="disulfide bond" evidence="4">
    <location>
        <begin position="108"/>
        <end position="148"/>
    </location>
</feature>
<dbReference type="GO" id="GO:0004222">
    <property type="term" value="F:metalloendopeptidase activity"/>
    <property type="evidence" value="ECO:0007669"/>
    <property type="project" value="TreeGrafter"/>
</dbReference>
<evidence type="ECO:0000259" key="5">
    <source>
        <dbReference type="Pfam" id="PF19236"/>
    </source>
</evidence>
<gene>
    <name evidence="6" type="primary">ADAMTS3</name>
    <name evidence="6" type="ORF">CDAR_31841</name>
</gene>
<comment type="subcellular location">
    <subcellularLocation>
        <location evidence="1">Secreted</location>
    </subcellularLocation>
</comment>
<evidence type="ECO:0000256" key="1">
    <source>
        <dbReference type="ARBA" id="ARBA00004613"/>
    </source>
</evidence>
<dbReference type="SUPFAM" id="SSF82895">
    <property type="entry name" value="TSP-1 type 1 repeat"/>
    <property type="match status" value="1"/>
</dbReference>
<dbReference type="GO" id="GO:0006508">
    <property type="term" value="P:proteolysis"/>
    <property type="evidence" value="ECO:0007669"/>
    <property type="project" value="TreeGrafter"/>
</dbReference>
<dbReference type="PANTHER" id="PTHR13723:SF281">
    <property type="entry name" value="PAPILIN"/>
    <property type="match status" value="1"/>
</dbReference>
<feature type="disulfide bond" evidence="4">
    <location>
        <begin position="119"/>
        <end position="133"/>
    </location>
</feature>
<dbReference type="GO" id="GO:0005576">
    <property type="term" value="C:extracellular region"/>
    <property type="evidence" value="ECO:0007669"/>
    <property type="project" value="UniProtKB-SubCell"/>
</dbReference>
<keyword evidence="3 4" id="KW-1015">Disulfide bond</keyword>
<dbReference type="Pfam" id="PF19236">
    <property type="entry name" value="ADAMTS_CR_3"/>
    <property type="match status" value="1"/>
</dbReference>
<proteinExistence type="predicted"/>
<keyword evidence="6" id="KW-0378">Hydrolase</keyword>
<dbReference type="InterPro" id="IPR050439">
    <property type="entry name" value="ADAMTS_ADAMTS-like"/>
</dbReference>
<dbReference type="Gene3D" id="2.20.100.10">
    <property type="entry name" value="Thrombospondin type-1 (TSP1) repeat"/>
    <property type="match status" value="1"/>
</dbReference>
<dbReference type="InterPro" id="IPR045371">
    <property type="entry name" value="ADAMTS_CR_3"/>
</dbReference>
<dbReference type="PROSITE" id="PS50092">
    <property type="entry name" value="TSP1"/>
    <property type="match status" value="1"/>
</dbReference>
<accession>A0AAV4SB70</accession>
<evidence type="ECO:0000313" key="6">
    <source>
        <dbReference type="EMBL" id="GIY29133.1"/>
    </source>
</evidence>
<dbReference type="FunFam" id="2.20.100.10:FF:000001">
    <property type="entry name" value="semaphorin-5A isoform X1"/>
    <property type="match status" value="1"/>
</dbReference>
<comment type="caution">
    <text evidence="6">The sequence shown here is derived from an EMBL/GenBank/DDBJ whole genome shotgun (WGS) entry which is preliminary data.</text>
</comment>
<dbReference type="EMBL" id="BPLQ01007278">
    <property type="protein sequence ID" value="GIY29133.1"/>
    <property type="molecule type" value="Genomic_DNA"/>
</dbReference>
<feature type="disulfide bond" evidence="4">
    <location>
        <begin position="104"/>
        <end position="143"/>
    </location>
</feature>